<organism evidence="3 4">
    <name type="scientific">Paenibacillus turicensis</name>
    <dbReference type="NCBI Taxonomy" id="160487"/>
    <lineage>
        <taxon>Bacteria</taxon>
        <taxon>Bacillati</taxon>
        <taxon>Bacillota</taxon>
        <taxon>Bacilli</taxon>
        <taxon>Bacillales</taxon>
        <taxon>Paenibacillaceae</taxon>
        <taxon>Paenibacillus</taxon>
    </lineage>
</organism>
<proteinExistence type="predicted"/>
<dbReference type="Proteomes" id="UP001519272">
    <property type="component" value="Unassembled WGS sequence"/>
</dbReference>
<protein>
    <submittedName>
        <fullName evidence="3">Lysophospholipase L1-like esterase</fullName>
    </submittedName>
</protein>
<dbReference type="SUPFAM" id="SSF52266">
    <property type="entry name" value="SGNH hydrolase"/>
    <property type="match status" value="1"/>
</dbReference>
<dbReference type="InterPro" id="IPR036514">
    <property type="entry name" value="SGNH_hydro_sf"/>
</dbReference>
<dbReference type="Pfam" id="PF13472">
    <property type="entry name" value="Lipase_GDSL_2"/>
    <property type="match status" value="1"/>
</dbReference>
<gene>
    <name evidence="3" type="ORF">J2Z32_000709</name>
</gene>
<evidence type="ECO:0000256" key="1">
    <source>
        <dbReference type="SAM" id="MobiDB-lite"/>
    </source>
</evidence>
<feature type="compositionally biased region" description="Basic and acidic residues" evidence="1">
    <location>
        <begin position="16"/>
        <end position="26"/>
    </location>
</feature>
<feature type="region of interest" description="Disordered" evidence="1">
    <location>
        <begin position="1"/>
        <end position="26"/>
    </location>
</feature>
<dbReference type="CDD" id="cd00229">
    <property type="entry name" value="SGNH_hydrolase"/>
    <property type="match status" value="1"/>
</dbReference>
<dbReference type="PANTHER" id="PTHR34407:SF1">
    <property type="entry name" value="SGNH HYDROLASE-TYPE ESTERASE DOMAIN-CONTAINING PROTEIN"/>
    <property type="match status" value="1"/>
</dbReference>
<feature type="compositionally biased region" description="Polar residues" evidence="1">
    <location>
        <begin position="1"/>
        <end position="12"/>
    </location>
</feature>
<dbReference type="PANTHER" id="PTHR34407">
    <property type="entry name" value="EXPRESSED PROTEIN"/>
    <property type="match status" value="1"/>
</dbReference>
<accession>A0ABS4FND4</accession>
<sequence>MSDSTTGVSNNGIAKEGPKAPKDPTARRSGFYIMYENMVEASATPDGKFCHPIFLEGRVVDKAKFTGGVTDENILNLLTNCEGISKLVHSIGITVTAKSADLTSVGFAYHNLGKTNRFESGTRIELTCPADGSETLLVLDDYEWSADDDVPGSFTFFFDQVGQLASVSVMFYLNDGYHVPEVSLEAAVDYESSAYEEMIKKSLLNVGNNKRLKKAIEKAKRGEEVTIACIGGSITQGAGAVPIQENCYAYQFYNKFKQQFGKDGGKSISFIKAGVGGTPSELGIVRYDRDVLREKSVEPDIVVIEFAVNDAGDETEGNCFESLALKALQEPNQPAVILLFSVFVNDWNLQDRLAPVGWHYNLPMVSVKDAVVDQFKLSKSEGNVVSKRQFFYDIYHPTNDGHLVMADSLLWLIQTVDAADMDEEDIELNKEPIIGNDFAETKLLDRSNAGELATIESGGFIDIDTDLQMVEMDADPHRSPQFPHNWMHNPQQGTPEFKLTITSKRLLLVFKDSGSNEFGSADIYVDGNHLKKADPHENNWTHCNAVILYNEQVAREHKIVIKMAEGDEQKLFTILGFGYC</sequence>
<keyword evidence="4" id="KW-1185">Reference proteome</keyword>
<evidence type="ECO:0000313" key="3">
    <source>
        <dbReference type="EMBL" id="MBP1904092.1"/>
    </source>
</evidence>
<name>A0ABS4FND4_9BACL</name>
<evidence type="ECO:0000259" key="2">
    <source>
        <dbReference type="Pfam" id="PF13472"/>
    </source>
</evidence>
<comment type="caution">
    <text evidence="3">The sequence shown here is derived from an EMBL/GenBank/DDBJ whole genome shotgun (WGS) entry which is preliminary data.</text>
</comment>
<reference evidence="3 4" key="1">
    <citation type="submission" date="2021-03" db="EMBL/GenBank/DDBJ databases">
        <title>Genomic Encyclopedia of Type Strains, Phase IV (KMG-IV): sequencing the most valuable type-strain genomes for metagenomic binning, comparative biology and taxonomic classification.</title>
        <authorList>
            <person name="Goeker M."/>
        </authorList>
    </citation>
    <scope>NUCLEOTIDE SEQUENCE [LARGE SCALE GENOMIC DNA]</scope>
    <source>
        <strain evidence="3 4">DSM 14349</strain>
    </source>
</reference>
<evidence type="ECO:0000313" key="4">
    <source>
        <dbReference type="Proteomes" id="UP001519272"/>
    </source>
</evidence>
<dbReference type="RefSeq" id="WP_210087767.1">
    <property type="nucleotide sequence ID" value="NZ_JAGGKG010000002.1"/>
</dbReference>
<feature type="domain" description="SGNH hydrolase-type esterase" evidence="2">
    <location>
        <begin position="229"/>
        <end position="402"/>
    </location>
</feature>
<dbReference type="Gene3D" id="3.40.50.1110">
    <property type="entry name" value="SGNH hydrolase"/>
    <property type="match status" value="1"/>
</dbReference>
<dbReference type="InterPro" id="IPR013830">
    <property type="entry name" value="SGNH_hydro"/>
</dbReference>
<dbReference type="EMBL" id="JAGGKG010000002">
    <property type="protein sequence ID" value="MBP1904092.1"/>
    <property type="molecule type" value="Genomic_DNA"/>
</dbReference>